<evidence type="ECO:0000256" key="3">
    <source>
        <dbReference type="ARBA" id="ARBA00022862"/>
    </source>
</evidence>
<dbReference type="InterPro" id="IPR013740">
    <property type="entry name" value="Redoxin"/>
</dbReference>
<name>K0SMY8_THAOC</name>
<dbReference type="eggNOG" id="KOG0541">
    <property type="taxonomic scope" value="Eukaryota"/>
</dbReference>
<keyword evidence="4" id="KW-0560">Oxidoreductase</keyword>
<dbReference type="AlphaFoldDB" id="K0SMY8"/>
<dbReference type="PANTHER" id="PTHR10430:SF16">
    <property type="entry name" value="PEROXIREDOXIN-5, MITOCHONDRIAL"/>
    <property type="match status" value="1"/>
</dbReference>
<evidence type="ECO:0000256" key="5">
    <source>
        <dbReference type="SAM" id="MobiDB-lite"/>
    </source>
</evidence>
<dbReference type="PANTHER" id="PTHR10430">
    <property type="entry name" value="PEROXIREDOXIN"/>
    <property type="match status" value="1"/>
</dbReference>
<reference evidence="7 8" key="1">
    <citation type="journal article" date="2012" name="Genome Biol.">
        <title>Genome and low-iron response of an oceanic diatom adapted to chronic iron limitation.</title>
        <authorList>
            <person name="Lommer M."/>
            <person name="Specht M."/>
            <person name="Roy A.S."/>
            <person name="Kraemer L."/>
            <person name="Andreson R."/>
            <person name="Gutowska M.A."/>
            <person name="Wolf J."/>
            <person name="Bergner S.V."/>
            <person name="Schilhabel M.B."/>
            <person name="Klostermeier U.C."/>
            <person name="Beiko R.G."/>
            <person name="Rosenstiel P."/>
            <person name="Hippler M."/>
            <person name="Laroche J."/>
        </authorList>
    </citation>
    <scope>NUCLEOTIDE SEQUENCE [LARGE SCALE GENOMIC DNA]</scope>
    <source>
        <strain evidence="7 8">CCMP1005</strain>
    </source>
</reference>
<feature type="region of interest" description="Disordered" evidence="5">
    <location>
        <begin position="1"/>
        <end position="23"/>
    </location>
</feature>
<sequence>MMTMTSRHYTAGDNPPAGTSTSTRAPQALCRAYDPLMDAAFLRRWLFYLRTYPRYVRGASTTATRADNRHRMHRRKCKEGLQDPQIHTPYHVGSVCSKRRRRWWRYREEVIRLCGIAAAERGPSHRLHVVPGRLDALDRDGSVLVTYHRAPEQNTHPKPIRELSSREGSVCSVRTSCGFLDADGLLILVIPDYVEKQDALREKGVDEVIILAAHDGAVMQNWAKSQRTALTMLTFLGDPHSELTKALDVELTDPGPVDVLGAGRCKRFAMHVVDGEIKAINISEGPGDPAGDKDPSASLADGIMATM</sequence>
<accession>K0SMY8</accession>
<keyword evidence="3" id="KW-0049">Antioxidant</keyword>
<dbReference type="GO" id="GO:0042744">
    <property type="term" value="P:hydrogen peroxide catabolic process"/>
    <property type="evidence" value="ECO:0007669"/>
    <property type="project" value="TreeGrafter"/>
</dbReference>
<dbReference type="OrthoDB" id="38511at2759"/>
<dbReference type="GO" id="GO:0005737">
    <property type="term" value="C:cytoplasm"/>
    <property type="evidence" value="ECO:0007669"/>
    <property type="project" value="TreeGrafter"/>
</dbReference>
<evidence type="ECO:0000313" key="7">
    <source>
        <dbReference type="EMBL" id="EJK62306.1"/>
    </source>
</evidence>
<evidence type="ECO:0000313" key="8">
    <source>
        <dbReference type="Proteomes" id="UP000266841"/>
    </source>
</evidence>
<evidence type="ECO:0000256" key="2">
    <source>
        <dbReference type="ARBA" id="ARBA00022559"/>
    </source>
</evidence>
<dbReference type="Proteomes" id="UP000266841">
    <property type="component" value="Unassembled WGS sequence"/>
</dbReference>
<dbReference type="Pfam" id="PF08534">
    <property type="entry name" value="Redoxin"/>
    <property type="match status" value="1"/>
</dbReference>
<dbReference type="GO" id="GO:0045454">
    <property type="term" value="P:cell redox homeostasis"/>
    <property type="evidence" value="ECO:0007669"/>
    <property type="project" value="TreeGrafter"/>
</dbReference>
<evidence type="ECO:0000256" key="4">
    <source>
        <dbReference type="ARBA" id="ARBA00023002"/>
    </source>
</evidence>
<feature type="region of interest" description="Disordered" evidence="5">
    <location>
        <begin position="283"/>
        <end position="307"/>
    </location>
</feature>
<dbReference type="EMBL" id="AGNL01018980">
    <property type="protein sequence ID" value="EJK62306.1"/>
    <property type="molecule type" value="Genomic_DNA"/>
</dbReference>
<evidence type="ECO:0000259" key="6">
    <source>
        <dbReference type="Pfam" id="PF08534"/>
    </source>
</evidence>
<evidence type="ECO:0000256" key="1">
    <source>
        <dbReference type="ARBA" id="ARBA00010505"/>
    </source>
</evidence>
<feature type="domain" description="Redoxin" evidence="6">
    <location>
        <begin position="191"/>
        <end position="286"/>
    </location>
</feature>
<keyword evidence="2" id="KW-0575">Peroxidase</keyword>
<dbReference type="GO" id="GO:0034599">
    <property type="term" value="P:cellular response to oxidative stress"/>
    <property type="evidence" value="ECO:0007669"/>
    <property type="project" value="InterPro"/>
</dbReference>
<gene>
    <name evidence="7" type="ORF">THAOC_17087</name>
</gene>
<keyword evidence="8" id="KW-1185">Reference proteome</keyword>
<dbReference type="GO" id="GO:0008379">
    <property type="term" value="F:thioredoxin peroxidase activity"/>
    <property type="evidence" value="ECO:0007669"/>
    <property type="project" value="InterPro"/>
</dbReference>
<proteinExistence type="inferred from homology"/>
<dbReference type="InterPro" id="IPR036249">
    <property type="entry name" value="Thioredoxin-like_sf"/>
</dbReference>
<comment type="caution">
    <text evidence="7">The sequence shown here is derived from an EMBL/GenBank/DDBJ whole genome shotgun (WGS) entry which is preliminary data.</text>
</comment>
<comment type="similarity">
    <text evidence="1">Belongs to the peroxiredoxin family. Prx5 subfamily.</text>
</comment>
<organism evidence="7 8">
    <name type="scientific">Thalassiosira oceanica</name>
    <name type="common">Marine diatom</name>
    <dbReference type="NCBI Taxonomy" id="159749"/>
    <lineage>
        <taxon>Eukaryota</taxon>
        <taxon>Sar</taxon>
        <taxon>Stramenopiles</taxon>
        <taxon>Ochrophyta</taxon>
        <taxon>Bacillariophyta</taxon>
        <taxon>Coscinodiscophyceae</taxon>
        <taxon>Thalassiosirophycidae</taxon>
        <taxon>Thalassiosirales</taxon>
        <taxon>Thalassiosiraceae</taxon>
        <taxon>Thalassiosira</taxon>
    </lineage>
</organism>
<dbReference type="SUPFAM" id="SSF52833">
    <property type="entry name" value="Thioredoxin-like"/>
    <property type="match status" value="1"/>
</dbReference>
<dbReference type="Gene3D" id="3.40.30.10">
    <property type="entry name" value="Glutaredoxin"/>
    <property type="match status" value="1"/>
</dbReference>
<protein>
    <recommendedName>
        <fullName evidence="6">Redoxin domain-containing protein</fullName>
    </recommendedName>
</protein>
<dbReference type="InterPro" id="IPR037944">
    <property type="entry name" value="PRX5-like"/>
</dbReference>